<dbReference type="SUPFAM" id="SSF50814">
    <property type="entry name" value="Lipocalins"/>
    <property type="match status" value="1"/>
</dbReference>
<dbReference type="GeneTree" id="ENSGT01050000244868"/>
<feature type="signal peptide" evidence="9">
    <location>
        <begin position="1"/>
        <end position="18"/>
    </location>
</feature>
<name>A0A8C7BJT8_NEOVI</name>
<reference evidence="11" key="2">
    <citation type="submission" date="2025-09" db="UniProtKB">
        <authorList>
            <consortium name="Ensembl"/>
        </authorList>
    </citation>
    <scope>IDENTIFICATION</scope>
</reference>
<dbReference type="Gene3D" id="2.40.128.20">
    <property type="match status" value="1"/>
</dbReference>
<evidence type="ECO:0000256" key="5">
    <source>
        <dbReference type="ARBA" id="ARBA00022743"/>
    </source>
</evidence>
<proteinExistence type="inferred from homology"/>
<evidence type="ECO:0000256" key="9">
    <source>
        <dbReference type="SAM" id="SignalP"/>
    </source>
</evidence>
<dbReference type="InterPro" id="IPR002345">
    <property type="entry name" value="Lipocalin"/>
</dbReference>
<dbReference type="InterPro" id="IPR002447">
    <property type="entry name" value="Blactoglobulin"/>
</dbReference>
<dbReference type="PANTHER" id="PTHR11430">
    <property type="entry name" value="LIPOCALIN"/>
    <property type="match status" value="1"/>
</dbReference>
<evidence type="ECO:0000256" key="3">
    <source>
        <dbReference type="ARBA" id="ARBA00011245"/>
    </source>
</evidence>
<dbReference type="Ensembl" id="ENSNVIT00000026007.1">
    <property type="protein sequence ID" value="ENSNVIP00000022345.1"/>
    <property type="gene ID" value="ENSNVIG00000017431.1"/>
</dbReference>
<dbReference type="PRINTS" id="PR01172">
    <property type="entry name" value="BLCTOGLOBULN"/>
</dbReference>
<evidence type="ECO:0000256" key="1">
    <source>
        <dbReference type="ARBA" id="ARBA00004613"/>
    </source>
</evidence>
<evidence type="ECO:0000256" key="2">
    <source>
        <dbReference type="ARBA" id="ARBA00006889"/>
    </source>
</evidence>
<sequence length="230" mass="25324">MKCLQLALGLALVCGLQAIVIPQATRNLDIRKVAGMWHSMAMAASDISLLDSETAPLRVYVQELRPTPENNLEIILRKRWVEDNKCVEKKVFAEKTDCAAKFNIKGRRPQCRPWEATVLALGGCGGRLRVPRSHTGRALPKLWPPASSLSGAVCGPRRESVLPHDCPRSVFWLTRSSAASRSLRTAGTRSSRWMRGRGAPSGAVGRDAGHLLLRILCRRLQRSWGVGGEL</sequence>
<evidence type="ECO:0000256" key="8">
    <source>
        <dbReference type="RuleBase" id="RU003695"/>
    </source>
</evidence>
<dbReference type="GO" id="GO:0019841">
    <property type="term" value="F:retinol binding"/>
    <property type="evidence" value="ECO:0007669"/>
    <property type="project" value="UniProtKB-KW"/>
</dbReference>
<evidence type="ECO:0000313" key="11">
    <source>
        <dbReference type="Ensembl" id="ENSNVIP00000022345.1"/>
    </source>
</evidence>
<keyword evidence="5" id="KW-0494">Milk protein</keyword>
<accession>A0A8C7BJT8</accession>
<comment type="subcellular location">
    <subcellularLocation>
        <location evidence="1">Secreted</location>
    </subcellularLocation>
</comment>
<dbReference type="AlphaFoldDB" id="A0A8C7BJT8"/>
<dbReference type="InterPro" id="IPR022272">
    <property type="entry name" value="Lipocalin_CS"/>
</dbReference>
<feature type="domain" description="Lipocalin/cytosolic fatty-acid binding" evidence="10">
    <location>
        <begin position="34"/>
        <end position="105"/>
    </location>
</feature>
<feature type="chain" id="PRO_5034796475" description="Lipocalin/cytosolic fatty-acid binding domain-containing protein" evidence="9">
    <location>
        <begin position="19"/>
        <end position="230"/>
    </location>
</feature>
<dbReference type="PROSITE" id="PS00213">
    <property type="entry name" value="LIPOCALIN"/>
    <property type="match status" value="1"/>
</dbReference>
<keyword evidence="7" id="KW-1015">Disulfide bond</keyword>
<organism evidence="11 12">
    <name type="scientific">Neovison vison</name>
    <name type="common">American mink</name>
    <name type="synonym">Mustela vison</name>
    <dbReference type="NCBI Taxonomy" id="452646"/>
    <lineage>
        <taxon>Eukaryota</taxon>
        <taxon>Metazoa</taxon>
        <taxon>Chordata</taxon>
        <taxon>Craniata</taxon>
        <taxon>Vertebrata</taxon>
        <taxon>Euteleostomi</taxon>
        <taxon>Mammalia</taxon>
        <taxon>Eutheria</taxon>
        <taxon>Laurasiatheria</taxon>
        <taxon>Carnivora</taxon>
        <taxon>Caniformia</taxon>
        <taxon>Musteloidea</taxon>
        <taxon>Mustelidae</taxon>
        <taxon>Mustelinae</taxon>
        <taxon>Neogale</taxon>
    </lineage>
</organism>
<dbReference type="InterPro" id="IPR000566">
    <property type="entry name" value="Lipocln_cytosolic_FA-bd_dom"/>
</dbReference>
<evidence type="ECO:0000256" key="7">
    <source>
        <dbReference type="ARBA" id="ARBA00023157"/>
    </source>
</evidence>
<evidence type="ECO:0000313" key="12">
    <source>
        <dbReference type="Proteomes" id="UP000694425"/>
    </source>
</evidence>
<keyword evidence="4" id="KW-0964">Secreted</keyword>
<reference evidence="11" key="1">
    <citation type="submission" date="2025-08" db="UniProtKB">
        <authorList>
            <consortium name="Ensembl"/>
        </authorList>
    </citation>
    <scope>IDENTIFICATION</scope>
</reference>
<keyword evidence="9" id="KW-0732">Signal</keyword>
<dbReference type="GO" id="GO:0005576">
    <property type="term" value="C:extracellular region"/>
    <property type="evidence" value="ECO:0007669"/>
    <property type="project" value="UniProtKB-SubCell"/>
</dbReference>
<evidence type="ECO:0000256" key="6">
    <source>
        <dbReference type="ARBA" id="ARBA00023072"/>
    </source>
</evidence>
<comment type="similarity">
    <text evidence="2 8">Belongs to the calycin superfamily. Lipocalin family.</text>
</comment>
<keyword evidence="12" id="KW-1185">Reference proteome</keyword>
<dbReference type="Pfam" id="PF00061">
    <property type="entry name" value="Lipocalin"/>
    <property type="match status" value="1"/>
</dbReference>
<evidence type="ECO:0000259" key="10">
    <source>
        <dbReference type="Pfam" id="PF00061"/>
    </source>
</evidence>
<keyword evidence="6" id="KW-0683">Retinol-binding</keyword>
<evidence type="ECO:0000256" key="4">
    <source>
        <dbReference type="ARBA" id="ARBA00022525"/>
    </source>
</evidence>
<protein>
    <recommendedName>
        <fullName evidence="10">Lipocalin/cytosolic fatty-acid binding domain-containing protein</fullName>
    </recommendedName>
</protein>
<comment type="subunit">
    <text evidence="3">Monomer.</text>
</comment>
<dbReference type="InterPro" id="IPR012674">
    <property type="entry name" value="Calycin"/>
</dbReference>
<dbReference type="Proteomes" id="UP000694425">
    <property type="component" value="Unplaced"/>
</dbReference>
<dbReference type="PANTHER" id="PTHR11430:SF117">
    <property type="entry name" value="GLYCODELIN"/>
    <property type="match status" value="1"/>
</dbReference>